<reference evidence="2" key="1">
    <citation type="journal article" date="2014" name="Front. Microbiol.">
        <title>High frequency of phylogenetically diverse reductive dehalogenase-homologous genes in deep subseafloor sedimentary metagenomes.</title>
        <authorList>
            <person name="Kawai M."/>
            <person name="Futagami T."/>
            <person name="Toyoda A."/>
            <person name="Takaki Y."/>
            <person name="Nishi S."/>
            <person name="Hori S."/>
            <person name="Arai W."/>
            <person name="Tsubouchi T."/>
            <person name="Morono Y."/>
            <person name="Uchiyama I."/>
            <person name="Ito T."/>
            <person name="Fujiyama A."/>
            <person name="Inagaki F."/>
            <person name="Takami H."/>
        </authorList>
    </citation>
    <scope>NUCLEOTIDE SEQUENCE</scope>
    <source>
        <strain evidence="2">Expedition CK06-06</strain>
    </source>
</reference>
<keyword evidence="1" id="KW-0472">Membrane</keyword>
<comment type="caution">
    <text evidence="2">The sequence shown here is derived from an EMBL/GenBank/DDBJ whole genome shotgun (WGS) entry which is preliminary data.</text>
</comment>
<keyword evidence="1" id="KW-0812">Transmembrane</keyword>
<protein>
    <submittedName>
        <fullName evidence="2">Uncharacterized protein</fullName>
    </submittedName>
</protein>
<accession>X1HHY1</accession>
<evidence type="ECO:0000256" key="1">
    <source>
        <dbReference type="SAM" id="Phobius"/>
    </source>
</evidence>
<gene>
    <name evidence="2" type="ORF">S03H2_45197</name>
</gene>
<name>X1HHY1_9ZZZZ</name>
<organism evidence="2">
    <name type="scientific">marine sediment metagenome</name>
    <dbReference type="NCBI Taxonomy" id="412755"/>
    <lineage>
        <taxon>unclassified sequences</taxon>
        <taxon>metagenomes</taxon>
        <taxon>ecological metagenomes</taxon>
    </lineage>
</organism>
<feature type="transmembrane region" description="Helical" evidence="1">
    <location>
        <begin position="12"/>
        <end position="33"/>
    </location>
</feature>
<proteinExistence type="predicted"/>
<sequence>MGWNEFKNDVGVVYSFIKWALIICAILAIGWSLKTCTWKEYWDSGFY</sequence>
<keyword evidence="1" id="KW-1133">Transmembrane helix</keyword>
<evidence type="ECO:0000313" key="2">
    <source>
        <dbReference type="EMBL" id="GAH69057.1"/>
    </source>
</evidence>
<dbReference type="AlphaFoldDB" id="X1HHY1"/>
<dbReference type="EMBL" id="BARU01028300">
    <property type="protein sequence ID" value="GAH69057.1"/>
    <property type="molecule type" value="Genomic_DNA"/>
</dbReference>